<evidence type="ECO:0000313" key="1">
    <source>
        <dbReference type="EMBL" id="PUZ25420.1"/>
    </source>
</evidence>
<evidence type="ECO:0008006" key="3">
    <source>
        <dbReference type="Google" id="ProtNLM"/>
    </source>
</evidence>
<protein>
    <recommendedName>
        <fullName evidence="3">DUF5675 domain-containing protein</fullName>
    </recommendedName>
</protein>
<dbReference type="EMBL" id="QCYK01000002">
    <property type="protein sequence ID" value="PUZ25420.1"/>
    <property type="molecule type" value="Genomic_DNA"/>
</dbReference>
<name>A0A2T7BGM0_9BACT</name>
<proteinExistence type="predicted"/>
<evidence type="ECO:0000313" key="2">
    <source>
        <dbReference type="Proteomes" id="UP000244450"/>
    </source>
</evidence>
<dbReference type="OrthoDB" id="961266at2"/>
<keyword evidence="2" id="KW-1185">Reference proteome</keyword>
<accession>A0A2T7BGM0</accession>
<sequence>MPASIFAAPAAVPVLTISRTAENSRYTYGVFKLSGAEGHNDVTGYTLEPGGHAGPFHLSGNRLPAGIYKLDWQHIPGEGNRLVLYSEQLQANQQFQLNSTGALPEDKGYLVLSRQPIFGATNALSFAARDAGFELESVLRKVGVSTVEVHVTDY</sequence>
<dbReference type="Proteomes" id="UP000244450">
    <property type="component" value="Unassembled WGS sequence"/>
</dbReference>
<dbReference type="RefSeq" id="WP_108687258.1">
    <property type="nucleotide sequence ID" value="NZ_QCYK01000002.1"/>
</dbReference>
<comment type="caution">
    <text evidence="1">The sequence shown here is derived from an EMBL/GenBank/DDBJ whole genome shotgun (WGS) entry which is preliminary data.</text>
</comment>
<reference evidence="1 2" key="1">
    <citation type="submission" date="2018-04" db="EMBL/GenBank/DDBJ databases">
        <title>Chitinophaga fuyangensis sp. nov., isolated from soil in a chemical factory.</title>
        <authorList>
            <person name="Chen K."/>
        </authorList>
    </citation>
    <scope>NUCLEOTIDE SEQUENCE [LARGE SCALE GENOMIC DNA]</scope>
    <source>
        <strain evidence="1 2">LY-1</strain>
    </source>
</reference>
<dbReference type="AlphaFoldDB" id="A0A2T7BGM0"/>
<gene>
    <name evidence="1" type="ORF">DCC81_14105</name>
</gene>
<organism evidence="1 2">
    <name type="scientific">Chitinophaga parva</name>
    <dbReference type="NCBI Taxonomy" id="2169414"/>
    <lineage>
        <taxon>Bacteria</taxon>
        <taxon>Pseudomonadati</taxon>
        <taxon>Bacteroidota</taxon>
        <taxon>Chitinophagia</taxon>
        <taxon>Chitinophagales</taxon>
        <taxon>Chitinophagaceae</taxon>
        <taxon>Chitinophaga</taxon>
    </lineage>
</organism>